<dbReference type="AlphaFoldDB" id="A0A3S5AKE8"/>
<feature type="compositionally biased region" description="Basic residues" evidence="1">
    <location>
        <begin position="40"/>
        <end position="51"/>
    </location>
</feature>
<name>A0A3S5AKE8_9PLAT</name>
<sequence>MFKPEEPYEPPTNASQSLAHDPAPIAAISDVDSPVVVAPRRGRPPGSKNRKKTLETLIDEANLTEESGDLSSRKQRKRKAASIEQSQQVIMDFSLADESETPSKRGRAGRGRGSTRGKSSNTPSNSLSRLVTKAGKSGQAGTERPQGYSYSDLFVDAESEQGDHADDDQEDDIDEDVRRQAELMEESAIDADEDSEYEPSLDEIKFTTPRRSRGRPCGTKGRCKSKGRPATRQEGDISAEAAAISLALRKQAKALVNGEEVDLGDVDDDEGEEGGSTDEDEEGEEEDEEDEEEEEDDDLPVSIATTGGKLDDNMELFSARDASVRKRVSGDTPTGTGNAERDIYDFDSQSIVSDKRLQVIRRRISSAAPRAVGGVSAAVSGVRPRVATRASAEPASIDPSGAMSGSWSSNIYSAIAPSLKTRSELDMYSSFLKNVCLNAEFDQIIADLCKPSAQHAGLFLGP</sequence>
<feature type="non-terminal residue" evidence="2">
    <location>
        <position position="462"/>
    </location>
</feature>
<evidence type="ECO:0000313" key="2">
    <source>
        <dbReference type="EMBL" id="VEL22364.1"/>
    </source>
</evidence>
<feature type="compositionally biased region" description="Acidic residues" evidence="1">
    <location>
        <begin position="155"/>
        <end position="175"/>
    </location>
</feature>
<gene>
    <name evidence="2" type="ORF">PXEA_LOCUS15804</name>
</gene>
<feature type="compositionally biased region" description="Acidic residues" evidence="1">
    <location>
        <begin position="183"/>
        <end position="201"/>
    </location>
</feature>
<proteinExistence type="predicted"/>
<protein>
    <submittedName>
        <fullName evidence="2">Uncharacterized protein</fullName>
    </submittedName>
</protein>
<feature type="compositionally biased region" description="Basic residues" evidence="1">
    <location>
        <begin position="104"/>
        <end position="115"/>
    </location>
</feature>
<dbReference type="OrthoDB" id="10675478at2759"/>
<dbReference type="Proteomes" id="UP000784294">
    <property type="component" value="Unassembled WGS sequence"/>
</dbReference>
<feature type="compositionally biased region" description="Acidic residues" evidence="1">
    <location>
        <begin position="259"/>
        <end position="299"/>
    </location>
</feature>
<feature type="region of interest" description="Disordered" evidence="1">
    <location>
        <begin position="1"/>
        <end position="237"/>
    </location>
</feature>
<evidence type="ECO:0000256" key="1">
    <source>
        <dbReference type="SAM" id="MobiDB-lite"/>
    </source>
</evidence>
<dbReference type="EMBL" id="CAAALY010056051">
    <property type="protein sequence ID" value="VEL22364.1"/>
    <property type="molecule type" value="Genomic_DNA"/>
</dbReference>
<keyword evidence="3" id="KW-1185">Reference proteome</keyword>
<reference evidence="2" key="1">
    <citation type="submission" date="2018-11" db="EMBL/GenBank/DDBJ databases">
        <authorList>
            <consortium name="Pathogen Informatics"/>
        </authorList>
    </citation>
    <scope>NUCLEOTIDE SEQUENCE</scope>
</reference>
<accession>A0A3S5AKE8</accession>
<feature type="region of interest" description="Disordered" evidence="1">
    <location>
        <begin position="256"/>
        <end position="342"/>
    </location>
</feature>
<evidence type="ECO:0000313" key="3">
    <source>
        <dbReference type="Proteomes" id="UP000784294"/>
    </source>
</evidence>
<comment type="caution">
    <text evidence="2">The sequence shown here is derived from an EMBL/GenBank/DDBJ whole genome shotgun (WGS) entry which is preliminary data.</text>
</comment>
<organism evidence="2 3">
    <name type="scientific">Protopolystoma xenopodis</name>
    <dbReference type="NCBI Taxonomy" id="117903"/>
    <lineage>
        <taxon>Eukaryota</taxon>
        <taxon>Metazoa</taxon>
        <taxon>Spiralia</taxon>
        <taxon>Lophotrochozoa</taxon>
        <taxon>Platyhelminthes</taxon>
        <taxon>Monogenea</taxon>
        <taxon>Polyopisthocotylea</taxon>
        <taxon>Polystomatidea</taxon>
        <taxon>Polystomatidae</taxon>
        <taxon>Protopolystoma</taxon>
    </lineage>
</organism>